<evidence type="ECO:0000313" key="2">
    <source>
        <dbReference type="Proteomes" id="UP001595697"/>
    </source>
</evidence>
<accession>A0ABV8EG71</accession>
<keyword evidence="2" id="KW-1185">Reference proteome</keyword>
<dbReference type="RefSeq" id="WP_247261366.1">
    <property type="nucleotide sequence ID" value="NZ_JALJQZ010000020.1"/>
</dbReference>
<evidence type="ECO:0000313" key="1">
    <source>
        <dbReference type="EMBL" id="MFC3970879.1"/>
    </source>
</evidence>
<name>A0ABV8EG71_9HYPH</name>
<reference evidence="2" key="1">
    <citation type="journal article" date="2019" name="Int. J. Syst. Evol. Microbiol.">
        <title>The Global Catalogue of Microorganisms (GCM) 10K type strain sequencing project: providing services to taxonomists for standard genome sequencing and annotation.</title>
        <authorList>
            <consortium name="The Broad Institute Genomics Platform"/>
            <consortium name="The Broad Institute Genome Sequencing Center for Infectious Disease"/>
            <person name="Wu L."/>
            <person name="Ma J."/>
        </authorList>
    </citation>
    <scope>NUCLEOTIDE SEQUENCE [LARGE SCALE GENOMIC DNA]</scope>
    <source>
        <strain evidence="2">TBRC 5781</strain>
    </source>
</reference>
<organism evidence="1 2">
    <name type="scientific">Rhizobium lemnae</name>
    <dbReference type="NCBI Taxonomy" id="1214924"/>
    <lineage>
        <taxon>Bacteria</taxon>
        <taxon>Pseudomonadati</taxon>
        <taxon>Pseudomonadota</taxon>
        <taxon>Alphaproteobacteria</taxon>
        <taxon>Hyphomicrobiales</taxon>
        <taxon>Rhizobiaceae</taxon>
        <taxon>Rhizobium/Agrobacterium group</taxon>
        <taxon>Rhizobium</taxon>
    </lineage>
</organism>
<sequence length="53" mass="5679">MAAPSALRSWRLKLAKRLGSKRARVAGRPQAGGPVASASEMGLHFHGKKHVVF</sequence>
<protein>
    <submittedName>
        <fullName evidence="1">Uncharacterized protein</fullName>
    </submittedName>
</protein>
<comment type="caution">
    <text evidence="1">The sequence shown here is derived from an EMBL/GenBank/DDBJ whole genome shotgun (WGS) entry which is preliminary data.</text>
</comment>
<dbReference type="Proteomes" id="UP001595697">
    <property type="component" value="Unassembled WGS sequence"/>
</dbReference>
<dbReference type="EMBL" id="JBHSBD010000127">
    <property type="protein sequence ID" value="MFC3970879.1"/>
    <property type="molecule type" value="Genomic_DNA"/>
</dbReference>
<proteinExistence type="predicted"/>
<gene>
    <name evidence="1" type="ORF">ACFOVS_22680</name>
</gene>